<dbReference type="Proteomes" id="UP000217790">
    <property type="component" value="Unassembled WGS sequence"/>
</dbReference>
<sequence length="320" mass="35610">MLAILPIYPRFRVRGNVKIIALQNFKARLLWGFSTGTAHRPALAFKFCLVQAQIFRDEAPLRATSRIHWDPDVNPAGSDRVFKCPTPARPNVCGAAMYGILASKVDEQSSNGGNALKDGQRRGGSREERSTLIARPFLLHAPLNRCRRQCLFLRRRDTFSLDAGYCCIQAQASSFKSGSVMDDEVRQDENELRRARARWAKKSAHLWMDAFSVVSPGPLSITSCGCRCVLLILGLCFWLGTIRQARVARWKISMPVRGMRRAFRSWGQAYLRGGGAMVETDSDRRLFQAQSRLKEGSYGSTENGGNPNSSKSTSGACSDL</sequence>
<proteinExistence type="predicted"/>
<dbReference type="AlphaFoldDB" id="A0A2H3D7J0"/>
<evidence type="ECO:0000313" key="3">
    <source>
        <dbReference type="Proteomes" id="UP000217790"/>
    </source>
</evidence>
<evidence type="ECO:0000313" key="2">
    <source>
        <dbReference type="EMBL" id="PBK83456.1"/>
    </source>
</evidence>
<name>A0A2H3D7J0_ARMGA</name>
<feature type="region of interest" description="Disordered" evidence="1">
    <location>
        <begin position="108"/>
        <end position="128"/>
    </location>
</feature>
<feature type="compositionally biased region" description="Polar residues" evidence="1">
    <location>
        <begin position="298"/>
        <end position="320"/>
    </location>
</feature>
<keyword evidence="3" id="KW-1185">Reference proteome</keyword>
<feature type="compositionally biased region" description="Basic and acidic residues" evidence="1">
    <location>
        <begin position="118"/>
        <end position="128"/>
    </location>
</feature>
<evidence type="ECO:0000256" key="1">
    <source>
        <dbReference type="SAM" id="MobiDB-lite"/>
    </source>
</evidence>
<dbReference type="InParanoid" id="A0A2H3D7J0"/>
<organism evidence="2 3">
    <name type="scientific">Armillaria gallica</name>
    <name type="common">Bulbous honey fungus</name>
    <name type="synonym">Armillaria bulbosa</name>
    <dbReference type="NCBI Taxonomy" id="47427"/>
    <lineage>
        <taxon>Eukaryota</taxon>
        <taxon>Fungi</taxon>
        <taxon>Dikarya</taxon>
        <taxon>Basidiomycota</taxon>
        <taxon>Agaricomycotina</taxon>
        <taxon>Agaricomycetes</taxon>
        <taxon>Agaricomycetidae</taxon>
        <taxon>Agaricales</taxon>
        <taxon>Marasmiineae</taxon>
        <taxon>Physalacriaceae</taxon>
        <taxon>Armillaria</taxon>
    </lineage>
</organism>
<reference evidence="3" key="1">
    <citation type="journal article" date="2017" name="Nat. Ecol. Evol.">
        <title>Genome expansion and lineage-specific genetic innovations in the forest pathogenic fungi Armillaria.</title>
        <authorList>
            <person name="Sipos G."/>
            <person name="Prasanna A.N."/>
            <person name="Walter M.C."/>
            <person name="O'Connor E."/>
            <person name="Balint B."/>
            <person name="Krizsan K."/>
            <person name="Kiss B."/>
            <person name="Hess J."/>
            <person name="Varga T."/>
            <person name="Slot J."/>
            <person name="Riley R."/>
            <person name="Boka B."/>
            <person name="Rigling D."/>
            <person name="Barry K."/>
            <person name="Lee J."/>
            <person name="Mihaltcheva S."/>
            <person name="LaButti K."/>
            <person name="Lipzen A."/>
            <person name="Waldron R."/>
            <person name="Moloney N.M."/>
            <person name="Sperisen C."/>
            <person name="Kredics L."/>
            <person name="Vagvoelgyi C."/>
            <person name="Patrignani A."/>
            <person name="Fitzpatrick D."/>
            <person name="Nagy I."/>
            <person name="Doyle S."/>
            <person name="Anderson J.B."/>
            <person name="Grigoriev I.V."/>
            <person name="Gueldener U."/>
            <person name="Muensterkoetter M."/>
            <person name="Nagy L.G."/>
        </authorList>
    </citation>
    <scope>NUCLEOTIDE SEQUENCE [LARGE SCALE GENOMIC DNA]</scope>
    <source>
        <strain evidence="3">Ar21-2</strain>
    </source>
</reference>
<gene>
    <name evidence="2" type="ORF">ARMGADRAFT_1067755</name>
</gene>
<dbReference type="EMBL" id="KZ293706">
    <property type="protein sequence ID" value="PBK83456.1"/>
    <property type="molecule type" value="Genomic_DNA"/>
</dbReference>
<protein>
    <submittedName>
        <fullName evidence="2">Uncharacterized protein</fullName>
    </submittedName>
</protein>
<accession>A0A2H3D7J0</accession>
<feature type="region of interest" description="Disordered" evidence="1">
    <location>
        <begin position="295"/>
        <end position="320"/>
    </location>
</feature>